<reference evidence="1 2" key="1">
    <citation type="journal article" date="2018" name="Biotechnol. Adv.">
        <title>Improved genomic resources and new bioinformatic workflow for the carcinogenic parasite Clonorchis sinensis: Biotechnological implications.</title>
        <authorList>
            <person name="Wang D."/>
            <person name="Korhonen P.K."/>
            <person name="Gasser R.B."/>
            <person name="Young N.D."/>
        </authorList>
    </citation>
    <scope>NUCLEOTIDE SEQUENCE [LARGE SCALE GENOMIC DNA]</scope>
    <source>
        <strain evidence="1">Cs-k2</strain>
    </source>
</reference>
<dbReference type="InParanoid" id="A0A3R7FZ48"/>
<dbReference type="EMBL" id="NIRI02000042">
    <property type="protein sequence ID" value="KAG5451288.1"/>
    <property type="molecule type" value="Genomic_DNA"/>
</dbReference>
<protein>
    <submittedName>
        <fullName evidence="1">Uncharacterized protein</fullName>
    </submittedName>
</protein>
<dbReference type="AlphaFoldDB" id="A0A3R7FZ48"/>
<accession>A0A3R7FZ48</accession>
<dbReference type="Proteomes" id="UP000286415">
    <property type="component" value="Unassembled WGS sequence"/>
</dbReference>
<reference evidence="1 2" key="2">
    <citation type="journal article" date="2021" name="Genomics">
        <title>High-quality reference genome for Clonorchis sinensis.</title>
        <authorList>
            <person name="Young N.D."/>
            <person name="Stroehlein A.J."/>
            <person name="Kinkar L."/>
            <person name="Wang T."/>
            <person name="Sohn W.M."/>
            <person name="Chang B.C.H."/>
            <person name="Kaur P."/>
            <person name="Weisz D."/>
            <person name="Dudchenko O."/>
            <person name="Aiden E.L."/>
            <person name="Korhonen P.K."/>
            <person name="Gasser R.B."/>
        </authorList>
    </citation>
    <scope>NUCLEOTIDE SEQUENCE [LARGE SCALE GENOMIC DNA]</scope>
    <source>
        <strain evidence="1">Cs-k2</strain>
    </source>
</reference>
<organism evidence="1 2">
    <name type="scientific">Clonorchis sinensis</name>
    <name type="common">Chinese liver fluke</name>
    <dbReference type="NCBI Taxonomy" id="79923"/>
    <lineage>
        <taxon>Eukaryota</taxon>
        <taxon>Metazoa</taxon>
        <taxon>Spiralia</taxon>
        <taxon>Lophotrochozoa</taxon>
        <taxon>Platyhelminthes</taxon>
        <taxon>Trematoda</taxon>
        <taxon>Digenea</taxon>
        <taxon>Opisthorchiida</taxon>
        <taxon>Opisthorchiata</taxon>
        <taxon>Opisthorchiidae</taxon>
        <taxon>Clonorchis</taxon>
    </lineage>
</organism>
<comment type="caution">
    <text evidence="1">The sequence shown here is derived from an EMBL/GenBank/DDBJ whole genome shotgun (WGS) entry which is preliminary data.</text>
</comment>
<evidence type="ECO:0000313" key="1">
    <source>
        <dbReference type="EMBL" id="KAG5451288.1"/>
    </source>
</evidence>
<keyword evidence="2" id="KW-1185">Reference proteome</keyword>
<name>A0A3R7FZ48_CLOSI</name>
<gene>
    <name evidence="1" type="ORF">CSKR_106570</name>
</gene>
<proteinExistence type="predicted"/>
<sequence length="165" mass="18510">MCCTRSPYVPVATIFEISRYMYIRNALLIRIETTVCKLIHNTKAGHRRTPHSSLDTLSEITKVVNSKCNTLVMRLLKTLRQPTTDFTLLGTHAKSVIQFVCLYETQEQVKYKMMLETSKTGGSAGFQVSLSQSQICLQIGVFLGNSPVWVQVEHKVNGNSETAPI</sequence>
<evidence type="ECO:0000313" key="2">
    <source>
        <dbReference type="Proteomes" id="UP000286415"/>
    </source>
</evidence>